<evidence type="ECO:0000256" key="3">
    <source>
        <dbReference type="ARBA" id="ARBA00022448"/>
    </source>
</evidence>
<keyword evidence="3" id="KW-0813">Transport</keyword>
<evidence type="ECO:0000256" key="2">
    <source>
        <dbReference type="ARBA" id="ARBA00008335"/>
    </source>
</evidence>
<evidence type="ECO:0000256" key="5">
    <source>
        <dbReference type="ARBA" id="ARBA00022989"/>
    </source>
</evidence>
<accession>A0A942YJL2</accession>
<evidence type="ECO:0000259" key="8">
    <source>
        <dbReference type="PROSITE" id="PS50850"/>
    </source>
</evidence>
<dbReference type="GO" id="GO:0022857">
    <property type="term" value="F:transmembrane transporter activity"/>
    <property type="evidence" value="ECO:0007669"/>
    <property type="project" value="InterPro"/>
</dbReference>
<feature type="transmembrane region" description="Helical" evidence="7">
    <location>
        <begin position="166"/>
        <end position="186"/>
    </location>
</feature>
<dbReference type="SUPFAM" id="SSF103473">
    <property type="entry name" value="MFS general substrate transporter"/>
    <property type="match status" value="1"/>
</dbReference>
<comment type="similarity">
    <text evidence="2">Belongs to the major facilitator superfamily.</text>
</comment>
<dbReference type="AlphaFoldDB" id="A0A942YJL2"/>
<dbReference type="Proteomes" id="UP000681414">
    <property type="component" value="Unassembled WGS sequence"/>
</dbReference>
<evidence type="ECO:0000256" key="6">
    <source>
        <dbReference type="ARBA" id="ARBA00023136"/>
    </source>
</evidence>
<reference evidence="9 10" key="1">
    <citation type="submission" date="2021-05" db="EMBL/GenBank/DDBJ databases">
        <title>Novel Bacillus species.</title>
        <authorList>
            <person name="Liu G."/>
        </authorList>
    </citation>
    <scope>NUCLEOTIDE SEQUENCE [LARGE SCALE GENOMIC DNA]</scope>
    <source>
        <strain evidence="10">FJAT-49780</strain>
    </source>
</reference>
<dbReference type="GO" id="GO:0005886">
    <property type="term" value="C:plasma membrane"/>
    <property type="evidence" value="ECO:0007669"/>
    <property type="project" value="UniProtKB-SubCell"/>
</dbReference>
<keyword evidence="4 7" id="KW-0812">Transmembrane</keyword>
<proteinExistence type="inferred from homology"/>
<feature type="transmembrane region" description="Helical" evidence="7">
    <location>
        <begin position="36"/>
        <end position="60"/>
    </location>
</feature>
<feature type="transmembrane region" description="Helical" evidence="7">
    <location>
        <begin position="80"/>
        <end position="98"/>
    </location>
</feature>
<dbReference type="PROSITE" id="PS50850">
    <property type="entry name" value="MFS"/>
    <property type="match status" value="1"/>
</dbReference>
<dbReference type="InterPro" id="IPR020846">
    <property type="entry name" value="MFS_dom"/>
</dbReference>
<feature type="transmembrane region" description="Helical" evidence="7">
    <location>
        <begin position="192"/>
        <end position="215"/>
    </location>
</feature>
<comment type="subcellular location">
    <subcellularLocation>
        <location evidence="1">Cell membrane</location>
        <topology evidence="1">Multi-pass membrane protein</topology>
    </subcellularLocation>
</comment>
<keyword evidence="6 7" id="KW-0472">Membrane</keyword>
<name>A0A942YJL2_9BACI</name>
<dbReference type="Gene3D" id="1.20.1250.20">
    <property type="entry name" value="MFS general substrate transporter like domains"/>
    <property type="match status" value="1"/>
</dbReference>
<organism evidence="9 10">
    <name type="scientific">Lederbergia citri</name>
    <dbReference type="NCBI Taxonomy" id="2833580"/>
    <lineage>
        <taxon>Bacteria</taxon>
        <taxon>Bacillati</taxon>
        <taxon>Bacillota</taxon>
        <taxon>Bacilli</taxon>
        <taxon>Bacillales</taxon>
        <taxon>Bacillaceae</taxon>
        <taxon>Lederbergia</taxon>
    </lineage>
</organism>
<comment type="caution">
    <text evidence="9">The sequence shown here is derived from an EMBL/GenBank/DDBJ whole genome shotgun (WGS) entry which is preliminary data.</text>
</comment>
<dbReference type="InterPro" id="IPR036259">
    <property type="entry name" value="MFS_trans_sf"/>
</dbReference>
<keyword evidence="10" id="KW-1185">Reference proteome</keyword>
<gene>
    <name evidence="9" type="ORF">KHA97_21765</name>
</gene>
<keyword evidence="5 7" id="KW-1133">Transmembrane helix</keyword>
<dbReference type="RefSeq" id="WP_213126913.1">
    <property type="nucleotide sequence ID" value="NZ_JAGYPG010000005.1"/>
</dbReference>
<dbReference type="InterPro" id="IPR011701">
    <property type="entry name" value="MFS"/>
</dbReference>
<feature type="transmembrane region" description="Helical" evidence="7">
    <location>
        <begin position="105"/>
        <end position="125"/>
    </location>
</feature>
<dbReference type="Pfam" id="PF07690">
    <property type="entry name" value="MFS_1"/>
    <property type="match status" value="1"/>
</dbReference>
<evidence type="ECO:0000313" key="9">
    <source>
        <dbReference type="EMBL" id="MBS4197675.1"/>
    </source>
</evidence>
<feature type="transmembrane region" description="Helical" evidence="7">
    <location>
        <begin position="131"/>
        <end position="154"/>
    </location>
</feature>
<evidence type="ECO:0000256" key="4">
    <source>
        <dbReference type="ARBA" id="ARBA00022692"/>
    </source>
</evidence>
<dbReference type="PANTHER" id="PTHR23514:SF3">
    <property type="entry name" value="BYPASS OF STOP CODON PROTEIN 6"/>
    <property type="match status" value="1"/>
</dbReference>
<evidence type="ECO:0000256" key="7">
    <source>
        <dbReference type="SAM" id="Phobius"/>
    </source>
</evidence>
<dbReference type="PANTHER" id="PTHR23514">
    <property type="entry name" value="BYPASS OF STOP CODON PROTEIN 6"/>
    <property type="match status" value="1"/>
</dbReference>
<feature type="domain" description="Major facilitator superfamily (MFS) profile" evidence="8">
    <location>
        <begin position="35"/>
        <end position="234"/>
    </location>
</feature>
<evidence type="ECO:0000313" key="10">
    <source>
        <dbReference type="Proteomes" id="UP000681414"/>
    </source>
</evidence>
<dbReference type="InterPro" id="IPR051788">
    <property type="entry name" value="MFS_Transporter"/>
</dbReference>
<protein>
    <submittedName>
        <fullName evidence="9">MFS transporter</fullName>
    </submittedName>
</protein>
<evidence type="ECO:0000256" key="1">
    <source>
        <dbReference type="ARBA" id="ARBA00004651"/>
    </source>
</evidence>
<sequence length="234" mass="26022">MLNGVFISTVRFPTYFKTSNVVGISKVNRYVSKPRIWVEGIAIILIGFTSTALLMVAQVWLPKYGYSVVGMSRVESIHLLSYYNVGALVSVLLLAVILNRFISPILILVIYPSLATISLLLLLFVQQPIMTVISSFLIGFSTAGLFQLCIAVIVEFFPRKKGTTTAYVSTASSSAFIIIPMITGLLNKNINVTAVFFLDLFIAIIGILLSINVCFRYKKIFNKKLIYWNLKKAS</sequence>
<dbReference type="EMBL" id="JAGYPG010000005">
    <property type="protein sequence ID" value="MBS4197675.1"/>
    <property type="molecule type" value="Genomic_DNA"/>
</dbReference>